<dbReference type="Pfam" id="PF00481">
    <property type="entry name" value="PP2C"/>
    <property type="match status" value="1"/>
</dbReference>
<dbReference type="OrthoDB" id="10264738at2759"/>
<evidence type="ECO:0000313" key="8">
    <source>
        <dbReference type="EMBL" id="RCV07604.1"/>
    </source>
</evidence>
<evidence type="ECO:0000256" key="3">
    <source>
        <dbReference type="ARBA" id="ARBA00022912"/>
    </source>
</evidence>
<dbReference type="CDD" id="cd00143">
    <property type="entry name" value="PP2Cc"/>
    <property type="match status" value="1"/>
</dbReference>
<protein>
    <recommendedName>
        <fullName evidence="1">protein-serine/threonine phosphatase</fullName>
        <ecNumber evidence="1">3.1.3.16</ecNumber>
    </recommendedName>
</protein>
<feature type="compositionally biased region" description="Low complexity" evidence="6">
    <location>
        <begin position="346"/>
        <end position="357"/>
    </location>
</feature>
<proteinExistence type="predicted"/>
<name>A0A368PQ30_SETIT</name>
<sequence>MGAFNSRPEPVVQQLTEGGENAKISYGVSTIRRKNVKESTSAFAAVPNLDNLTSFFGVYDGDEGVEVALLCATQFHNELRNHPSYKHNLNGAMRMTFYRMDELLQLSDEWKKLLPRAPSGPIQRFFRKACSCAYRWPFTQPPPYIPPQESGCTACVAAIRGYKIIIGNAGHSRCIISRNGQAIELTTDHKPENRNERRRIERAGGQVIKDRVVELPGEAEGFFQQRGSGTARINGILTHSRAIGYFAFKNSKNLNYQRQMVTCNPEVITMGITNDVEFLVIVSEGIWTFLTSQGVVDFIRSQLAAGTTNLRTICRRLCDHCELAAYNVTAILVQFMEAPPPKPEANLSGDNGNSNESGGNGNNNGAPPQAPEENLSGGNGNNSYDAPAAALEEQEEHEVYEQPEGREDQPLLTDHEITED</sequence>
<organism evidence="8">
    <name type="scientific">Setaria italica</name>
    <name type="common">Foxtail millet</name>
    <name type="synonym">Panicum italicum</name>
    <dbReference type="NCBI Taxonomy" id="4555"/>
    <lineage>
        <taxon>Eukaryota</taxon>
        <taxon>Viridiplantae</taxon>
        <taxon>Streptophyta</taxon>
        <taxon>Embryophyta</taxon>
        <taxon>Tracheophyta</taxon>
        <taxon>Spermatophyta</taxon>
        <taxon>Magnoliopsida</taxon>
        <taxon>Liliopsida</taxon>
        <taxon>Poales</taxon>
        <taxon>Poaceae</taxon>
        <taxon>PACMAD clade</taxon>
        <taxon>Panicoideae</taxon>
        <taxon>Panicodae</taxon>
        <taxon>Paniceae</taxon>
        <taxon>Cenchrinae</taxon>
        <taxon>Setaria</taxon>
    </lineage>
</organism>
<dbReference type="InterPro" id="IPR001932">
    <property type="entry name" value="PPM-type_phosphatase-like_dom"/>
</dbReference>
<dbReference type="EC" id="3.1.3.16" evidence="1"/>
<comment type="catalytic activity">
    <reaction evidence="5">
        <text>O-phospho-L-threonyl-[protein] + H2O = L-threonyl-[protein] + phosphate</text>
        <dbReference type="Rhea" id="RHEA:47004"/>
        <dbReference type="Rhea" id="RHEA-COMP:11060"/>
        <dbReference type="Rhea" id="RHEA-COMP:11605"/>
        <dbReference type="ChEBI" id="CHEBI:15377"/>
        <dbReference type="ChEBI" id="CHEBI:30013"/>
        <dbReference type="ChEBI" id="CHEBI:43474"/>
        <dbReference type="ChEBI" id="CHEBI:61977"/>
        <dbReference type="EC" id="3.1.3.16"/>
    </reaction>
</comment>
<dbReference type="PROSITE" id="PS51746">
    <property type="entry name" value="PPM_2"/>
    <property type="match status" value="1"/>
</dbReference>
<dbReference type="SMART" id="SM00332">
    <property type="entry name" value="PP2Cc"/>
    <property type="match status" value="1"/>
</dbReference>
<dbReference type="PANTHER" id="PTHR13832:SF285">
    <property type="entry name" value="PROTEIN PHOSPHATASE 2C 22-RELATED"/>
    <property type="match status" value="1"/>
</dbReference>
<comment type="catalytic activity">
    <reaction evidence="4">
        <text>O-phospho-L-seryl-[protein] + H2O = L-seryl-[protein] + phosphate</text>
        <dbReference type="Rhea" id="RHEA:20629"/>
        <dbReference type="Rhea" id="RHEA-COMP:9863"/>
        <dbReference type="Rhea" id="RHEA-COMP:11604"/>
        <dbReference type="ChEBI" id="CHEBI:15377"/>
        <dbReference type="ChEBI" id="CHEBI:29999"/>
        <dbReference type="ChEBI" id="CHEBI:43474"/>
        <dbReference type="ChEBI" id="CHEBI:83421"/>
        <dbReference type="EC" id="3.1.3.16"/>
    </reaction>
</comment>
<evidence type="ECO:0000256" key="4">
    <source>
        <dbReference type="ARBA" id="ARBA00047761"/>
    </source>
</evidence>
<feature type="domain" description="PPM-type phosphatase" evidence="7">
    <location>
        <begin position="25"/>
        <end position="335"/>
    </location>
</feature>
<dbReference type="SUPFAM" id="SSF81606">
    <property type="entry name" value="PP2C-like"/>
    <property type="match status" value="1"/>
</dbReference>
<dbReference type="AlphaFoldDB" id="A0A368PQ30"/>
<reference evidence="8" key="2">
    <citation type="submission" date="2015-07" db="EMBL/GenBank/DDBJ databases">
        <authorList>
            <person name="Noorani M."/>
        </authorList>
    </citation>
    <scope>NUCLEOTIDE SEQUENCE</scope>
    <source>
        <strain evidence="8">Yugu1</strain>
    </source>
</reference>
<dbReference type="Gene3D" id="3.60.40.10">
    <property type="entry name" value="PPM-type phosphatase domain"/>
    <property type="match status" value="1"/>
</dbReference>
<dbReference type="EMBL" id="CM003528">
    <property type="protein sequence ID" value="RCV07603.1"/>
    <property type="molecule type" value="Genomic_DNA"/>
</dbReference>
<feature type="region of interest" description="Disordered" evidence="6">
    <location>
        <begin position="341"/>
        <end position="420"/>
    </location>
</feature>
<dbReference type="EMBL" id="CM003528">
    <property type="protein sequence ID" value="RCV07604.1"/>
    <property type="molecule type" value="Genomic_DNA"/>
</dbReference>
<evidence type="ECO:0000256" key="5">
    <source>
        <dbReference type="ARBA" id="ARBA00048336"/>
    </source>
</evidence>
<keyword evidence="2" id="KW-0378">Hydrolase</keyword>
<gene>
    <name evidence="8" type="ORF">SETIT_1G258100v2</name>
</gene>
<dbReference type="PANTHER" id="PTHR13832">
    <property type="entry name" value="PROTEIN PHOSPHATASE 2C"/>
    <property type="match status" value="1"/>
</dbReference>
<dbReference type="InterPro" id="IPR036457">
    <property type="entry name" value="PPM-type-like_dom_sf"/>
</dbReference>
<feature type="compositionally biased region" description="Basic and acidic residues" evidence="6">
    <location>
        <begin position="397"/>
        <end position="420"/>
    </location>
</feature>
<evidence type="ECO:0000256" key="1">
    <source>
        <dbReference type="ARBA" id="ARBA00013081"/>
    </source>
</evidence>
<accession>A0A368PQ30</accession>
<evidence type="ECO:0000256" key="2">
    <source>
        <dbReference type="ARBA" id="ARBA00022801"/>
    </source>
</evidence>
<reference evidence="8" key="1">
    <citation type="journal article" date="2012" name="Nat. Biotechnol.">
        <title>Reference genome sequence of the model plant Setaria.</title>
        <authorList>
            <person name="Bennetzen J.L."/>
            <person name="Schmutz J."/>
            <person name="Wang H."/>
            <person name="Percifield R."/>
            <person name="Hawkins J."/>
            <person name="Pontaroli A.C."/>
            <person name="Estep M."/>
            <person name="Feng L."/>
            <person name="Vaughn J.N."/>
            <person name="Grimwood J."/>
            <person name="Jenkins J."/>
            <person name="Barry K."/>
            <person name="Lindquist E."/>
            <person name="Hellsten U."/>
            <person name="Deshpande S."/>
            <person name="Wang X."/>
            <person name="Wu X."/>
            <person name="Mitros T."/>
            <person name="Triplett J."/>
            <person name="Yang X."/>
            <person name="Ye C.Y."/>
            <person name="Mauro-Herrera M."/>
            <person name="Wang L."/>
            <person name="Li P."/>
            <person name="Sharma M."/>
            <person name="Sharma R."/>
            <person name="Ronald P.C."/>
            <person name="Panaud O."/>
            <person name="Kellogg E.A."/>
            <person name="Brutnell T.P."/>
            <person name="Doust A.N."/>
            <person name="Tuskan G.A."/>
            <person name="Rokhsar D."/>
            <person name="Devos K.M."/>
        </authorList>
    </citation>
    <scope>NUCLEOTIDE SEQUENCE [LARGE SCALE GENOMIC DNA]</scope>
    <source>
        <strain evidence="8">Yugu1</strain>
    </source>
</reference>
<keyword evidence="3" id="KW-0904">Protein phosphatase</keyword>
<evidence type="ECO:0000256" key="6">
    <source>
        <dbReference type="SAM" id="MobiDB-lite"/>
    </source>
</evidence>
<dbReference type="GO" id="GO:0004722">
    <property type="term" value="F:protein serine/threonine phosphatase activity"/>
    <property type="evidence" value="ECO:0007669"/>
    <property type="project" value="UniProtKB-EC"/>
</dbReference>
<dbReference type="InterPro" id="IPR015655">
    <property type="entry name" value="PP2C"/>
</dbReference>
<evidence type="ECO:0000259" key="7">
    <source>
        <dbReference type="PROSITE" id="PS51746"/>
    </source>
</evidence>